<dbReference type="GO" id="GO:0019985">
    <property type="term" value="P:translesion synthesis"/>
    <property type="evidence" value="ECO:0007669"/>
    <property type="project" value="TreeGrafter"/>
</dbReference>
<evidence type="ECO:0000256" key="3">
    <source>
        <dbReference type="RuleBase" id="RU000641"/>
    </source>
</evidence>
<dbReference type="PANTHER" id="PTHR11352:SF0">
    <property type="entry name" value="PROLIFERATING CELL NUCLEAR ANTIGEN"/>
    <property type="match status" value="1"/>
</dbReference>
<dbReference type="AlphaFoldDB" id="A0AAD8LRM5"/>
<name>A0AAD8LRM5_BABGI</name>
<comment type="similarity">
    <text evidence="1 4">Belongs to the PCNA family.</text>
</comment>
<protein>
    <recommendedName>
        <fullName evidence="3">DNA sliding clamp PCNA</fullName>
    </recommendedName>
</protein>
<feature type="domain" description="Proliferating cell nuclear antigen PCNA N-terminal" evidence="5">
    <location>
        <begin position="1"/>
        <end position="124"/>
    </location>
</feature>
<dbReference type="InterPro" id="IPR022648">
    <property type="entry name" value="Pr_cel_nuc_antig_N"/>
</dbReference>
<dbReference type="SUPFAM" id="SSF55979">
    <property type="entry name" value="DNA clamp"/>
    <property type="match status" value="2"/>
</dbReference>
<evidence type="ECO:0000256" key="4">
    <source>
        <dbReference type="RuleBase" id="RU003671"/>
    </source>
</evidence>
<evidence type="ECO:0000313" key="7">
    <source>
        <dbReference type="EMBL" id="KAK1442330.1"/>
    </source>
</evidence>
<evidence type="ECO:0000259" key="6">
    <source>
        <dbReference type="Pfam" id="PF02747"/>
    </source>
</evidence>
<keyword evidence="3" id="KW-0539">Nucleus</keyword>
<comment type="function">
    <text evidence="3">This protein is an auxiliary protein of DNA polymerase delta and is involved in the control of eukaryotic DNA replication by increasing the polymerase's processivity during elongation of the leading strand.</text>
</comment>
<dbReference type="GO" id="GO:0006272">
    <property type="term" value="P:leading strand elongation"/>
    <property type="evidence" value="ECO:0007669"/>
    <property type="project" value="TreeGrafter"/>
</dbReference>
<sequence length="279" mass="31074">MLELKLTHAAVLRRIFDGLREVVSDANIDIDATGLSLQALDPNHVALVNMKLHESGFSLFRCDRPRAIGIHLGTITKAFKSCNSNDSVVIQCEDDREIITFVFENIVEDRTMSFAVKLMETNQESISLPDTIDGHDAEIILGARELSNVFKHMREFSDTVKIEVSVNSVSFSTEGDVGRGEIVLKNRAPTSESDCGVSVKVRRNIKQSYATKYLQMFAKSGSTNGVAVVRLGRNLPIEIMFYVRDNPSDSDVPDAPMLGELRFFLAPKVNDESEEMKED</sequence>
<dbReference type="PANTHER" id="PTHR11352">
    <property type="entry name" value="PROLIFERATING CELL NUCLEAR ANTIGEN"/>
    <property type="match status" value="1"/>
</dbReference>
<keyword evidence="4" id="KW-0235">DNA replication</keyword>
<comment type="subcellular location">
    <subcellularLocation>
        <location evidence="3">Nucleus</location>
    </subcellularLocation>
</comment>
<comment type="caution">
    <text evidence="7">The sequence shown here is derived from an EMBL/GenBank/DDBJ whole genome shotgun (WGS) entry which is preliminary data.</text>
</comment>
<dbReference type="Gene3D" id="3.70.10.10">
    <property type="match status" value="1"/>
</dbReference>
<reference evidence="7" key="1">
    <citation type="submission" date="2023-08" db="EMBL/GenBank/DDBJ databases">
        <title>Draft sequence of the Babesia gibsoni genome.</title>
        <authorList>
            <person name="Yamagishi J.Y."/>
            <person name="Xuan X.X."/>
        </authorList>
    </citation>
    <scope>NUCLEOTIDE SEQUENCE</scope>
    <source>
        <strain evidence="7">Azabu</strain>
    </source>
</reference>
<dbReference type="EMBL" id="JAVEPI010000004">
    <property type="protein sequence ID" value="KAK1442330.1"/>
    <property type="molecule type" value="Genomic_DNA"/>
</dbReference>
<keyword evidence="2 4" id="KW-0238">DNA-binding</keyword>
<proteinExistence type="inferred from homology"/>
<dbReference type="Pfam" id="PF02747">
    <property type="entry name" value="PCNA_C"/>
    <property type="match status" value="1"/>
</dbReference>
<dbReference type="HAMAP" id="MF_00317">
    <property type="entry name" value="DNApol_clamp_arch"/>
    <property type="match status" value="1"/>
</dbReference>
<dbReference type="GO" id="GO:0006275">
    <property type="term" value="P:regulation of DNA replication"/>
    <property type="evidence" value="ECO:0007669"/>
    <property type="project" value="InterPro"/>
</dbReference>
<dbReference type="PROSITE" id="PS01251">
    <property type="entry name" value="PCNA_1"/>
    <property type="match status" value="1"/>
</dbReference>
<evidence type="ECO:0000256" key="1">
    <source>
        <dbReference type="ARBA" id="ARBA00010462"/>
    </source>
</evidence>
<feature type="domain" description="Proliferating cell nuclear antigen PCNA C-terminal" evidence="6">
    <location>
        <begin position="135"/>
        <end position="245"/>
    </location>
</feature>
<dbReference type="GO" id="GO:0030337">
    <property type="term" value="F:DNA polymerase processivity factor activity"/>
    <property type="evidence" value="ECO:0007669"/>
    <property type="project" value="InterPro"/>
</dbReference>
<dbReference type="GO" id="GO:0006298">
    <property type="term" value="P:mismatch repair"/>
    <property type="evidence" value="ECO:0007669"/>
    <property type="project" value="TreeGrafter"/>
</dbReference>
<evidence type="ECO:0000259" key="5">
    <source>
        <dbReference type="Pfam" id="PF00705"/>
    </source>
</evidence>
<dbReference type="GO" id="GO:0003677">
    <property type="term" value="F:DNA binding"/>
    <property type="evidence" value="ECO:0007669"/>
    <property type="project" value="UniProtKB-KW"/>
</dbReference>
<dbReference type="InterPro" id="IPR046938">
    <property type="entry name" value="DNA_clamp_sf"/>
</dbReference>
<keyword evidence="8" id="KW-1185">Reference proteome</keyword>
<dbReference type="PRINTS" id="PR00339">
    <property type="entry name" value="PCNACYCLIN"/>
</dbReference>
<dbReference type="Proteomes" id="UP001230268">
    <property type="component" value="Unassembled WGS sequence"/>
</dbReference>
<dbReference type="GO" id="GO:0043626">
    <property type="term" value="C:PCNA complex"/>
    <property type="evidence" value="ECO:0007669"/>
    <property type="project" value="TreeGrafter"/>
</dbReference>
<gene>
    <name evidence="7" type="ORF">BgAZ_403600</name>
</gene>
<dbReference type="Pfam" id="PF00705">
    <property type="entry name" value="PCNA_N"/>
    <property type="match status" value="1"/>
</dbReference>
<evidence type="ECO:0000256" key="2">
    <source>
        <dbReference type="ARBA" id="ARBA00023125"/>
    </source>
</evidence>
<organism evidence="7 8">
    <name type="scientific">Babesia gibsoni</name>
    <dbReference type="NCBI Taxonomy" id="33632"/>
    <lineage>
        <taxon>Eukaryota</taxon>
        <taxon>Sar</taxon>
        <taxon>Alveolata</taxon>
        <taxon>Apicomplexa</taxon>
        <taxon>Aconoidasida</taxon>
        <taxon>Piroplasmida</taxon>
        <taxon>Babesiidae</taxon>
        <taxon>Babesia</taxon>
    </lineage>
</organism>
<dbReference type="InterPro" id="IPR022659">
    <property type="entry name" value="Pr_cel_nuc_antig_CS"/>
</dbReference>
<evidence type="ECO:0000313" key="8">
    <source>
        <dbReference type="Proteomes" id="UP001230268"/>
    </source>
</evidence>
<dbReference type="InterPro" id="IPR022649">
    <property type="entry name" value="Pr_cel_nuc_antig_C"/>
</dbReference>
<dbReference type="CDD" id="cd00577">
    <property type="entry name" value="PCNA"/>
    <property type="match status" value="1"/>
</dbReference>
<dbReference type="NCBIfam" id="TIGR00590">
    <property type="entry name" value="pcna"/>
    <property type="match status" value="1"/>
</dbReference>
<dbReference type="InterPro" id="IPR000730">
    <property type="entry name" value="Pr_cel_nuc_antig"/>
</dbReference>
<accession>A0AAD8LRM5</accession>